<reference evidence="1 2" key="1">
    <citation type="submission" date="2024-02" db="EMBL/GenBank/DDBJ databases">
        <title>High-quality chromosome-scale genome assembly of Pensacola bahiagrass (Paspalum notatum Flugge var. saurae).</title>
        <authorList>
            <person name="Vega J.M."/>
            <person name="Podio M."/>
            <person name="Orjuela J."/>
            <person name="Siena L.A."/>
            <person name="Pessino S.C."/>
            <person name="Combes M.C."/>
            <person name="Mariac C."/>
            <person name="Albertini E."/>
            <person name="Pupilli F."/>
            <person name="Ortiz J.P.A."/>
            <person name="Leblanc O."/>
        </authorList>
    </citation>
    <scope>NUCLEOTIDE SEQUENCE [LARGE SCALE GENOMIC DNA]</scope>
    <source>
        <strain evidence="1">R1</strain>
        <tissue evidence="1">Leaf</tissue>
    </source>
</reference>
<organism evidence="1 2">
    <name type="scientific">Paspalum notatum var. saurae</name>
    <dbReference type="NCBI Taxonomy" id="547442"/>
    <lineage>
        <taxon>Eukaryota</taxon>
        <taxon>Viridiplantae</taxon>
        <taxon>Streptophyta</taxon>
        <taxon>Embryophyta</taxon>
        <taxon>Tracheophyta</taxon>
        <taxon>Spermatophyta</taxon>
        <taxon>Magnoliopsida</taxon>
        <taxon>Liliopsida</taxon>
        <taxon>Poales</taxon>
        <taxon>Poaceae</taxon>
        <taxon>PACMAD clade</taxon>
        <taxon>Panicoideae</taxon>
        <taxon>Andropogonodae</taxon>
        <taxon>Paspaleae</taxon>
        <taxon>Paspalinae</taxon>
        <taxon>Paspalum</taxon>
    </lineage>
</organism>
<accession>A0AAQ3UGU7</accession>
<sequence length="121" mass="13839">MVRFSSRCGCLCSKKIYGQQDCGTSSGKSLMGIRYPWWSLPGRTDSILATVGLSSHLVEMNLSHKEDLHSWKHESSGTFSSKSTYRAFFHEAVLFEPRRTLESFDATQCKVLLWFAIHRRC</sequence>
<keyword evidence="2" id="KW-1185">Reference proteome</keyword>
<dbReference type="EMBL" id="CP144753">
    <property type="protein sequence ID" value="WVZ92358.1"/>
    <property type="molecule type" value="Genomic_DNA"/>
</dbReference>
<proteinExistence type="predicted"/>
<name>A0AAQ3UGU7_PASNO</name>
<evidence type="ECO:0000313" key="2">
    <source>
        <dbReference type="Proteomes" id="UP001341281"/>
    </source>
</evidence>
<gene>
    <name evidence="1" type="ORF">U9M48_038431</name>
</gene>
<dbReference type="AlphaFoldDB" id="A0AAQ3UGU7"/>
<evidence type="ECO:0000313" key="1">
    <source>
        <dbReference type="EMBL" id="WVZ92358.1"/>
    </source>
</evidence>
<protein>
    <submittedName>
        <fullName evidence="1">Uncharacterized protein</fullName>
    </submittedName>
</protein>
<dbReference type="Proteomes" id="UP001341281">
    <property type="component" value="Chromosome 09"/>
</dbReference>